<dbReference type="EMBL" id="UINC01028429">
    <property type="protein sequence ID" value="SVB09398.1"/>
    <property type="molecule type" value="Genomic_DNA"/>
</dbReference>
<dbReference type="InterPro" id="IPR003646">
    <property type="entry name" value="SH3-like_bac-type"/>
</dbReference>
<feature type="transmembrane region" description="Helical" evidence="7">
    <location>
        <begin position="196"/>
        <end position="219"/>
    </location>
</feature>
<keyword evidence="3" id="KW-0732">Signal</keyword>
<dbReference type="Gene3D" id="2.30.30.40">
    <property type="entry name" value="SH3 Domains"/>
    <property type="match status" value="1"/>
</dbReference>
<gene>
    <name evidence="9" type="ORF">METZ01_LOCUS162252</name>
</gene>
<evidence type="ECO:0000256" key="2">
    <source>
        <dbReference type="ARBA" id="ARBA00022692"/>
    </source>
</evidence>
<evidence type="ECO:0000256" key="7">
    <source>
        <dbReference type="SAM" id="Phobius"/>
    </source>
</evidence>
<dbReference type="PROSITE" id="PS51781">
    <property type="entry name" value="SH3B"/>
    <property type="match status" value="1"/>
</dbReference>
<dbReference type="NCBIfam" id="TIGR04211">
    <property type="entry name" value="SH3_and_anchor"/>
    <property type="match status" value="1"/>
</dbReference>
<protein>
    <recommendedName>
        <fullName evidence="8">SH3b domain-containing protein</fullName>
    </recommendedName>
</protein>
<dbReference type="Pfam" id="PF08239">
    <property type="entry name" value="SH3_3"/>
    <property type="match status" value="1"/>
</dbReference>
<sequence>MNKNILFHLLICIIWIPSAIVLAEIAYVTDEVNIGLHKEPTNESPIIKLVPSGTKLNIIERENDLIHVEEPEGFRGWVNTQNVLNNKPGKTKINELEIINKELHKKIETLKKESTKLISQEELEQKLNSERLKVGELQVELTNIKSRAGNIQTSDKLLADIEQLKSVNKQLIDQFESAGINRENSPSSIEPQKEPLSFSIFLIIFIFGIAGGIFILDYINRRKHGGFRV</sequence>
<evidence type="ECO:0000256" key="6">
    <source>
        <dbReference type="SAM" id="Coils"/>
    </source>
</evidence>
<comment type="subcellular location">
    <subcellularLocation>
        <location evidence="1">Membrane</location>
        <topology evidence="1">Single-pass membrane protein</topology>
    </subcellularLocation>
</comment>
<keyword evidence="4 7" id="KW-1133">Transmembrane helix</keyword>
<dbReference type="GO" id="GO:0016020">
    <property type="term" value="C:membrane"/>
    <property type="evidence" value="ECO:0007669"/>
    <property type="project" value="UniProtKB-SubCell"/>
</dbReference>
<organism evidence="9">
    <name type="scientific">marine metagenome</name>
    <dbReference type="NCBI Taxonomy" id="408172"/>
    <lineage>
        <taxon>unclassified sequences</taxon>
        <taxon>metagenomes</taxon>
        <taxon>ecological metagenomes</taxon>
    </lineage>
</organism>
<evidence type="ECO:0000313" key="9">
    <source>
        <dbReference type="EMBL" id="SVB09398.1"/>
    </source>
</evidence>
<evidence type="ECO:0000256" key="4">
    <source>
        <dbReference type="ARBA" id="ARBA00022989"/>
    </source>
</evidence>
<dbReference type="InterPro" id="IPR016476">
    <property type="entry name" value="SH3_dom_pro"/>
</dbReference>
<proteinExistence type="predicted"/>
<evidence type="ECO:0000256" key="1">
    <source>
        <dbReference type="ARBA" id="ARBA00004167"/>
    </source>
</evidence>
<evidence type="ECO:0000256" key="3">
    <source>
        <dbReference type="ARBA" id="ARBA00022729"/>
    </source>
</evidence>
<dbReference type="SMART" id="SM00287">
    <property type="entry name" value="SH3b"/>
    <property type="match status" value="1"/>
</dbReference>
<accession>A0A382B6M2</accession>
<keyword evidence="2 7" id="KW-0812">Transmembrane</keyword>
<keyword evidence="5 7" id="KW-0472">Membrane</keyword>
<name>A0A382B6M2_9ZZZZ</name>
<keyword evidence="6" id="KW-0175">Coiled coil</keyword>
<feature type="coiled-coil region" evidence="6">
    <location>
        <begin position="93"/>
        <end position="174"/>
    </location>
</feature>
<evidence type="ECO:0000259" key="8">
    <source>
        <dbReference type="PROSITE" id="PS51781"/>
    </source>
</evidence>
<evidence type="ECO:0000256" key="5">
    <source>
        <dbReference type="ARBA" id="ARBA00023136"/>
    </source>
</evidence>
<reference evidence="9" key="1">
    <citation type="submission" date="2018-05" db="EMBL/GenBank/DDBJ databases">
        <authorList>
            <person name="Lanie J.A."/>
            <person name="Ng W.-L."/>
            <person name="Kazmierczak K.M."/>
            <person name="Andrzejewski T.M."/>
            <person name="Davidsen T.M."/>
            <person name="Wayne K.J."/>
            <person name="Tettelin H."/>
            <person name="Glass J.I."/>
            <person name="Rusch D."/>
            <person name="Podicherti R."/>
            <person name="Tsui H.-C.T."/>
            <person name="Winkler M.E."/>
        </authorList>
    </citation>
    <scope>NUCLEOTIDE SEQUENCE</scope>
</reference>
<feature type="domain" description="SH3b" evidence="8">
    <location>
        <begin position="23"/>
        <end position="87"/>
    </location>
</feature>
<dbReference type="AlphaFoldDB" id="A0A382B6M2"/>